<dbReference type="Proteomes" id="UP000660339">
    <property type="component" value="Unassembled WGS sequence"/>
</dbReference>
<dbReference type="AlphaFoldDB" id="A0A8J3PFV8"/>
<evidence type="ECO:0000256" key="1">
    <source>
        <dbReference type="SAM" id="MobiDB-lite"/>
    </source>
</evidence>
<organism evidence="2 3">
    <name type="scientific">Catellatospora methionotrophica</name>
    <dbReference type="NCBI Taxonomy" id="121620"/>
    <lineage>
        <taxon>Bacteria</taxon>
        <taxon>Bacillati</taxon>
        <taxon>Actinomycetota</taxon>
        <taxon>Actinomycetes</taxon>
        <taxon>Micromonosporales</taxon>
        <taxon>Micromonosporaceae</taxon>
        <taxon>Catellatospora</taxon>
    </lineage>
</organism>
<evidence type="ECO:0000313" key="3">
    <source>
        <dbReference type="Proteomes" id="UP000660339"/>
    </source>
</evidence>
<dbReference type="EMBL" id="BONJ01000026">
    <property type="protein sequence ID" value="GIG16111.1"/>
    <property type="molecule type" value="Genomic_DNA"/>
</dbReference>
<reference evidence="2" key="1">
    <citation type="submission" date="2021-01" db="EMBL/GenBank/DDBJ databases">
        <title>Whole genome shotgun sequence of Catellatospora methionotrophica NBRC 14553.</title>
        <authorList>
            <person name="Komaki H."/>
            <person name="Tamura T."/>
        </authorList>
    </citation>
    <scope>NUCLEOTIDE SEQUENCE</scope>
    <source>
        <strain evidence="2">NBRC 14553</strain>
    </source>
</reference>
<proteinExistence type="predicted"/>
<name>A0A8J3PFV8_9ACTN</name>
<keyword evidence="3" id="KW-1185">Reference proteome</keyword>
<protein>
    <submittedName>
        <fullName evidence="2">Uncharacterized protein</fullName>
    </submittedName>
</protein>
<comment type="caution">
    <text evidence="2">The sequence shown here is derived from an EMBL/GenBank/DDBJ whole genome shotgun (WGS) entry which is preliminary data.</text>
</comment>
<accession>A0A8J3PFV8</accession>
<sequence>MKGWRAGERPCVLPIDFPDMGKRYAEHSHRSAARTGGESAARALGGAGVLQAADERSEEKA</sequence>
<feature type="region of interest" description="Disordered" evidence="1">
    <location>
        <begin position="27"/>
        <end position="61"/>
    </location>
</feature>
<evidence type="ECO:0000313" key="2">
    <source>
        <dbReference type="EMBL" id="GIG16111.1"/>
    </source>
</evidence>
<gene>
    <name evidence="2" type="ORF">Cme02nite_44430</name>
</gene>